<accession>A0A8E2AIH2</accession>
<evidence type="ECO:0000313" key="1">
    <source>
        <dbReference type="EMBL" id="OCH85086.1"/>
    </source>
</evidence>
<keyword evidence="2" id="KW-1185">Reference proteome</keyword>
<evidence type="ECO:0000313" key="2">
    <source>
        <dbReference type="Proteomes" id="UP000250043"/>
    </source>
</evidence>
<protein>
    <recommendedName>
        <fullName evidence="3">F-box domain-containing protein</fullName>
    </recommendedName>
</protein>
<dbReference type="OrthoDB" id="2744015at2759"/>
<dbReference type="AlphaFoldDB" id="A0A8E2AIH2"/>
<organism evidence="1 2">
    <name type="scientific">Obba rivulosa</name>
    <dbReference type="NCBI Taxonomy" id="1052685"/>
    <lineage>
        <taxon>Eukaryota</taxon>
        <taxon>Fungi</taxon>
        <taxon>Dikarya</taxon>
        <taxon>Basidiomycota</taxon>
        <taxon>Agaricomycotina</taxon>
        <taxon>Agaricomycetes</taxon>
        <taxon>Polyporales</taxon>
        <taxon>Gelatoporiaceae</taxon>
        <taxon>Obba</taxon>
    </lineage>
</organism>
<evidence type="ECO:0008006" key="3">
    <source>
        <dbReference type="Google" id="ProtNLM"/>
    </source>
</evidence>
<name>A0A8E2AIH2_9APHY</name>
<dbReference type="Proteomes" id="UP000250043">
    <property type="component" value="Unassembled WGS sequence"/>
</dbReference>
<dbReference type="EMBL" id="KV722610">
    <property type="protein sequence ID" value="OCH85086.1"/>
    <property type="molecule type" value="Genomic_DNA"/>
</dbReference>
<dbReference type="CDD" id="cd09917">
    <property type="entry name" value="F-box_SF"/>
    <property type="match status" value="1"/>
</dbReference>
<gene>
    <name evidence="1" type="ORF">OBBRIDRAFT_891404</name>
</gene>
<reference evidence="1 2" key="1">
    <citation type="submission" date="2016-07" db="EMBL/GenBank/DDBJ databases">
        <title>Draft genome of the white-rot fungus Obba rivulosa 3A-2.</title>
        <authorList>
            <consortium name="DOE Joint Genome Institute"/>
            <person name="Miettinen O."/>
            <person name="Riley R."/>
            <person name="Acob R."/>
            <person name="Barry K."/>
            <person name="Cullen D."/>
            <person name="De Vries R."/>
            <person name="Hainaut M."/>
            <person name="Hatakka A."/>
            <person name="Henrissat B."/>
            <person name="Hilden K."/>
            <person name="Kuo R."/>
            <person name="Labutti K."/>
            <person name="Lipzen A."/>
            <person name="Makela M.R."/>
            <person name="Sandor L."/>
            <person name="Spatafora J.W."/>
            <person name="Grigoriev I.V."/>
            <person name="Hibbett D.S."/>
        </authorList>
    </citation>
    <scope>NUCLEOTIDE SEQUENCE [LARGE SCALE GENOMIC DNA]</scope>
    <source>
        <strain evidence="1 2">3A-2</strain>
    </source>
</reference>
<proteinExistence type="predicted"/>
<sequence length="442" mass="50205">MVWFDWTLAHTLYRYLSPRLPLWLRGPFKVLLAEKVLADMAIDPVNQPGPQGIAAAETESWTQPVLNFDILDLSMSFLHTRDLLAVMRTCRALHSTGFRHLLAHGHSLHNWKKTKAFCEFVLADTPGRCNLIRDLDLKVRDEWKDDYPSNVISLLAKVLVNSRHISRLAISIGKKQYEEHPELGAALNALESLKTLAIYHGTEADGELLKGLKLPLTELNADFDEVMSSDVATNVLHNFVNSLETLSSKGLPLQAWSTSPFSRVRGLHFMFINRNYNTSILIDMFPHITHLSLEENYGMYSWGEIAIDDEVERGRALNQRNVKSSWTSLESVSGDFVSIYAAAITSKVHHLDTLIYNSDGNHLRAVINDMRPDELVLSIQSEKDNHNRNEEIDRVPVNGQPMKLLQAISQVPDATIYFDVDKWYDWNAIFVSFAALSIHFRT</sequence>